<evidence type="ECO:0000313" key="1">
    <source>
        <dbReference type="EMBL" id="PLB43859.1"/>
    </source>
</evidence>
<evidence type="ECO:0008006" key="3">
    <source>
        <dbReference type="Google" id="ProtNLM"/>
    </source>
</evidence>
<dbReference type="InterPro" id="IPR011009">
    <property type="entry name" value="Kinase-like_dom_sf"/>
</dbReference>
<dbReference type="PANTHER" id="PTHR21310">
    <property type="entry name" value="AMINOGLYCOSIDE PHOSPHOTRANSFERASE-RELATED-RELATED"/>
    <property type="match status" value="1"/>
</dbReference>
<dbReference type="STRING" id="1392250.A0A2I2FTA0"/>
<protein>
    <recommendedName>
        <fullName evidence="3">Aminoglycoside phosphotransferase domain-containing protein</fullName>
    </recommendedName>
</protein>
<evidence type="ECO:0000313" key="2">
    <source>
        <dbReference type="Proteomes" id="UP000234275"/>
    </source>
</evidence>
<dbReference type="RefSeq" id="XP_024699161.1">
    <property type="nucleotide sequence ID" value="XM_024844918.1"/>
</dbReference>
<dbReference type="GeneID" id="36552618"/>
<dbReference type="PANTHER" id="PTHR21310:SF37">
    <property type="entry name" value="AMINOGLYCOSIDE PHOSPHOTRANSFERASE DOMAIN-CONTAINING PROTEIN"/>
    <property type="match status" value="1"/>
</dbReference>
<keyword evidence="2" id="KW-1185">Reference proteome</keyword>
<dbReference type="SUPFAM" id="SSF56112">
    <property type="entry name" value="Protein kinase-like (PK-like)"/>
    <property type="match status" value="1"/>
</dbReference>
<comment type="caution">
    <text evidence="1">The sequence shown here is derived from an EMBL/GenBank/DDBJ whole genome shotgun (WGS) entry which is preliminary data.</text>
</comment>
<reference evidence="1 2" key="1">
    <citation type="submission" date="2016-12" db="EMBL/GenBank/DDBJ databases">
        <title>The genomes of Aspergillus section Nigri reveals drivers in fungal speciation.</title>
        <authorList>
            <consortium name="DOE Joint Genome Institute"/>
            <person name="Vesth T.C."/>
            <person name="Nybo J."/>
            <person name="Theobald S."/>
            <person name="Brandl J."/>
            <person name="Frisvad J.C."/>
            <person name="Nielsen K.F."/>
            <person name="Lyhne E.K."/>
            <person name="Kogle M.E."/>
            <person name="Kuo A."/>
            <person name="Riley R."/>
            <person name="Clum A."/>
            <person name="Nolan M."/>
            <person name="Lipzen A."/>
            <person name="Salamov A."/>
            <person name="Henrissat B."/>
            <person name="Wiebenga A."/>
            <person name="De Vries R.P."/>
            <person name="Grigoriev I.V."/>
            <person name="Mortensen U.H."/>
            <person name="Andersen M.R."/>
            <person name="Baker S.E."/>
        </authorList>
    </citation>
    <scope>NUCLEOTIDE SEQUENCE [LARGE SCALE GENOMIC DNA]</scope>
    <source>
        <strain evidence="1 2">IBT 23096</strain>
    </source>
</reference>
<dbReference type="AlphaFoldDB" id="A0A2I2FTA0"/>
<dbReference type="VEuPathDB" id="FungiDB:P170DRAFT_369672"/>
<sequence length="531" mass="61842">TLPLLNGLITIESALDDDDNVLQELSYPEKRIQFFTYLLMQRDTIEDVVSFHPGLKSKQICRIGEVREWIAGSFNVCIPVYISHWTKATAKRVLIRFPLPYKVGEVECPGNAEEKLRSEAATFIWIQENCPLVPTPNLWGFGFANGQSFTAVGRVSFFRRLMWSLRRTISSIFRYSIPSQYVSRQCPYRLKTPYLVMNYIDGTEGAMLSESWERSRQDQTRRRNLFKGLSRIILSLARLPFDRIGSLTIDNRSVVRLKNRPLTLRLQHLENQSVPTSIDRDLTYCSTDAYLLDLLAYHDSYLRYSPNSVRDELDGQAQLSTLTVMRAILPHFTSRDLRRGPFILNLTDLHQSNIFVDSEWNIKFLVDLEWTCLRPVEMLHPPYWLTSRGVDQLEKGEHFDAFSNMHSEFMEIFAEEEKLLSKKEDRPFILTEIIKRGLGNGSFWYFHALDNPKGLYNIFLDHIQPIFARLDDAEVDSFERMVAPYWSADMQDFLADKLKDQEEYQNKLREAFAVGDSEPKVNGTFYGRRRS</sequence>
<gene>
    <name evidence="1" type="ORF">P170DRAFT_369672</name>
</gene>
<dbReference type="Proteomes" id="UP000234275">
    <property type="component" value="Unassembled WGS sequence"/>
</dbReference>
<dbReference type="OrthoDB" id="3645574at2759"/>
<feature type="non-terminal residue" evidence="1">
    <location>
        <position position="1"/>
    </location>
</feature>
<accession>A0A2I2FTA0</accession>
<name>A0A2I2FTA0_9EURO</name>
<organism evidence="1 2">
    <name type="scientific">Aspergillus steynii IBT 23096</name>
    <dbReference type="NCBI Taxonomy" id="1392250"/>
    <lineage>
        <taxon>Eukaryota</taxon>
        <taxon>Fungi</taxon>
        <taxon>Dikarya</taxon>
        <taxon>Ascomycota</taxon>
        <taxon>Pezizomycotina</taxon>
        <taxon>Eurotiomycetes</taxon>
        <taxon>Eurotiomycetidae</taxon>
        <taxon>Eurotiales</taxon>
        <taxon>Aspergillaceae</taxon>
        <taxon>Aspergillus</taxon>
        <taxon>Aspergillus subgen. Circumdati</taxon>
    </lineage>
</organism>
<dbReference type="InterPro" id="IPR051678">
    <property type="entry name" value="AGP_Transferase"/>
</dbReference>
<dbReference type="EMBL" id="MSFO01000010">
    <property type="protein sequence ID" value="PLB43859.1"/>
    <property type="molecule type" value="Genomic_DNA"/>
</dbReference>
<proteinExistence type="predicted"/>